<dbReference type="AlphaFoldDB" id="A0A8C9L4E5"/>
<dbReference type="GeneTree" id="ENSGT01000000220245"/>
<name>A0A8C9L4E5_SERCA</name>
<protein>
    <submittedName>
        <fullName evidence="1">Uncharacterized protein</fullName>
    </submittedName>
</protein>
<reference evidence="1" key="2">
    <citation type="submission" date="2025-09" db="UniProtKB">
        <authorList>
            <consortium name="Ensembl"/>
        </authorList>
    </citation>
    <scope>IDENTIFICATION</scope>
</reference>
<keyword evidence="2" id="KW-1185">Reference proteome</keyword>
<evidence type="ECO:0000313" key="2">
    <source>
        <dbReference type="Proteomes" id="UP000694409"/>
    </source>
</evidence>
<dbReference type="Ensembl" id="ENSSCAT00000002788.1">
    <property type="protein sequence ID" value="ENSSCAP00000002333.1"/>
    <property type="gene ID" value="ENSSCAG00000002048.1"/>
</dbReference>
<proteinExistence type="predicted"/>
<accession>A0A8C9L4E5</accession>
<sequence>MCPPAECHQVCPPAKCHHVCPPAECHQVCPPSPQTAMSPKCPSSRFYSWVKRKTATSKEQKLEQGCSINGSLN</sequence>
<organism evidence="1 2">
    <name type="scientific">Serinus canaria</name>
    <name type="common">Island canary</name>
    <name type="synonym">Fringilla canaria</name>
    <dbReference type="NCBI Taxonomy" id="9135"/>
    <lineage>
        <taxon>Eukaryota</taxon>
        <taxon>Metazoa</taxon>
        <taxon>Chordata</taxon>
        <taxon>Craniata</taxon>
        <taxon>Vertebrata</taxon>
        <taxon>Euteleostomi</taxon>
        <taxon>Archelosauria</taxon>
        <taxon>Archosauria</taxon>
        <taxon>Dinosauria</taxon>
        <taxon>Saurischia</taxon>
        <taxon>Theropoda</taxon>
        <taxon>Coelurosauria</taxon>
        <taxon>Aves</taxon>
        <taxon>Neognathae</taxon>
        <taxon>Neoaves</taxon>
        <taxon>Telluraves</taxon>
        <taxon>Australaves</taxon>
        <taxon>Passeriformes</taxon>
        <taxon>Passeroidea</taxon>
        <taxon>Fringillidae</taxon>
        <taxon>Carduelinae</taxon>
        <taxon>Serinus</taxon>
    </lineage>
</organism>
<reference evidence="1" key="1">
    <citation type="submission" date="2025-08" db="UniProtKB">
        <authorList>
            <consortium name="Ensembl"/>
        </authorList>
    </citation>
    <scope>IDENTIFICATION</scope>
</reference>
<dbReference type="Proteomes" id="UP000694409">
    <property type="component" value="Unassembled WGS sequence"/>
</dbReference>
<evidence type="ECO:0000313" key="1">
    <source>
        <dbReference type="Ensembl" id="ENSSCAP00000002333.1"/>
    </source>
</evidence>